<evidence type="ECO:0000313" key="2">
    <source>
        <dbReference type="Proteomes" id="UP000217448"/>
    </source>
</evidence>
<reference evidence="2" key="1">
    <citation type="submission" date="2023-07" db="EMBL/GenBank/DDBJ databases">
        <title>Yangia mangrovi SAOS 153D genome.</title>
        <authorList>
            <person name="Verma A."/>
            <person name="Pal Y."/>
            <person name="Sundharam S."/>
            <person name="Bisht B."/>
            <person name="Srinivasan K."/>
        </authorList>
    </citation>
    <scope>NUCLEOTIDE SEQUENCE [LARGE SCALE GENOMIC DNA]</scope>
    <source>
        <strain evidence="2">SAOS 153D</strain>
    </source>
</reference>
<dbReference type="InterPro" id="IPR032710">
    <property type="entry name" value="NTF2-like_dom_sf"/>
</dbReference>
<protein>
    <recommendedName>
        <fullName evidence="3">SnoaL-like domain-containing protein</fullName>
    </recommendedName>
</protein>
<dbReference type="RefSeq" id="WP_260349186.1">
    <property type="nucleotide sequence ID" value="NZ_NTHN02000024.1"/>
</dbReference>
<name>A0ABT2KPM2_9RHOB</name>
<comment type="caution">
    <text evidence="1">The sequence shown here is derived from an EMBL/GenBank/DDBJ whole genome shotgun (WGS) entry which is preliminary data.</text>
</comment>
<evidence type="ECO:0000313" key="1">
    <source>
        <dbReference type="EMBL" id="MCT4371322.1"/>
    </source>
</evidence>
<sequence length="169" mass="19242">MTRKEAAEMRDPMQNPFAPEDSARHAIWEMLVPRDIDAFIGADWGMIEGDFLSENFIGMNGNFDPDPQNWTLSFASLEAYRDEWLRQAAEGQKTDYAEDQRAGIFRATKLEEIEIDGPVALVRKKFDGTIKRADGGEDRLLWQTLYTCRETANGWKIAGFVGYLPYAGH</sequence>
<dbReference type="Proteomes" id="UP000217448">
    <property type="component" value="Unassembled WGS sequence"/>
</dbReference>
<proteinExistence type="predicted"/>
<evidence type="ECO:0008006" key="3">
    <source>
        <dbReference type="Google" id="ProtNLM"/>
    </source>
</evidence>
<organism evidence="1 2">
    <name type="scientific">Alloyangia mangrovi</name>
    <dbReference type="NCBI Taxonomy" id="1779329"/>
    <lineage>
        <taxon>Bacteria</taxon>
        <taxon>Pseudomonadati</taxon>
        <taxon>Pseudomonadota</taxon>
        <taxon>Alphaproteobacteria</taxon>
        <taxon>Rhodobacterales</taxon>
        <taxon>Roseobacteraceae</taxon>
        <taxon>Alloyangia</taxon>
    </lineage>
</organism>
<dbReference type="EMBL" id="NTHN02000024">
    <property type="protein sequence ID" value="MCT4371322.1"/>
    <property type="molecule type" value="Genomic_DNA"/>
</dbReference>
<gene>
    <name evidence="1" type="ORF">CLG85_013740</name>
</gene>
<keyword evidence="2" id="KW-1185">Reference proteome</keyword>
<accession>A0ABT2KPM2</accession>
<dbReference type="SUPFAM" id="SSF54427">
    <property type="entry name" value="NTF2-like"/>
    <property type="match status" value="1"/>
</dbReference>